<dbReference type="Gene3D" id="3.30.470.20">
    <property type="entry name" value="ATP-grasp fold, B domain"/>
    <property type="match status" value="1"/>
</dbReference>
<dbReference type="Proteomes" id="UP000488506">
    <property type="component" value="Unassembled WGS sequence"/>
</dbReference>
<evidence type="ECO:0000256" key="13">
    <source>
        <dbReference type="ARBA" id="ARBA00042864"/>
    </source>
</evidence>
<dbReference type="FunFam" id="3.30.1490.20:FF:000006">
    <property type="entry name" value="phosphoribosylamine--glycine ligase, chloroplastic-like"/>
    <property type="match status" value="1"/>
</dbReference>
<dbReference type="InterPro" id="IPR020559">
    <property type="entry name" value="PRibGlycinamide_synth_CS"/>
</dbReference>
<dbReference type="GO" id="GO:0006189">
    <property type="term" value="P:'de novo' IMP biosynthetic process"/>
    <property type="evidence" value="ECO:0007669"/>
    <property type="project" value="UniProtKB-UniRule"/>
</dbReference>
<dbReference type="FunFam" id="3.30.470.20:FF:000018">
    <property type="entry name" value="Trifunctional purine biosynthetic protein adenosine-3"/>
    <property type="match status" value="1"/>
</dbReference>
<dbReference type="InterPro" id="IPR020561">
    <property type="entry name" value="PRibGlycinamid_synth_ATP-grasp"/>
</dbReference>
<reference evidence="17 18" key="1">
    <citation type="submission" date="2019-12" db="EMBL/GenBank/DDBJ databases">
        <authorList>
            <person name="Wolfe R."/>
            <person name="Danczak R."/>
            <person name="Wilkins M."/>
        </authorList>
    </citation>
    <scope>NUCLEOTIDE SEQUENCE [LARGE SCALE GENOMIC DNA]</scope>
    <source>
        <strain evidence="17">X2_MaxBin.013</strain>
    </source>
</reference>
<evidence type="ECO:0000256" key="4">
    <source>
        <dbReference type="ARBA" id="ARBA00013255"/>
    </source>
</evidence>
<dbReference type="UniPathway" id="UPA00074">
    <property type="reaction ID" value="UER00125"/>
</dbReference>
<evidence type="ECO:0000256" key="14">
    <source>
        <dbReference type="HAMAP-Rule" id="MF_00138"/>
    </source>
</evidence>
<evidence type="ECO:0000256" key="11">
    <source>
        <dbReference type="ARBA" id="ARBA00038345"/>
    </source>
</evidence>
<dbReference type="InterPro" id="IPR011761">
    <property type="entry name" value="ATP-grasp"/>
</dbReference>
<dbReference type="InterPro" id="IPR016185">
    <property type="entry name" value="PreATP-grasp_dom_sf"/>
</dbReference>
<dbReference type="PANTHER" id="PTHR43472:SF1">
    <property type="entry name" value="PHOSPHORIBOSYLAMINE--GLYCINE LIGASE, CHLOROPLASTIC"/>
    <property type="match status" value="1"/>
</dbReference>
<dbReference type="PROSITE" id="PS00184">
    <property type="entry name" value="GARS"/>
    <property type="match status" value="1"/>
</dbReference>
<dbReference type="AlphaFoldDB" id="A0A833NYX2"/>
<comment type="cofactor">
    <cofactor evidence="1">
        <name>Mn(2+)</name>
        <dbReference type="ChEBI" id="CHEBI:29035"/>
    </cofactor>
</comment>
<feature type="domain" description="ATP-grasp" evidence="16">
    <location>
        <begin position="107"/>
        <end position="313"/>
    </location>
</feature>
<dbReference type="EC" id="6.3.4.13" evidence="4 14"/>
<evidence type="ECO:0000259" key="16">
    <source>
        <dbReference type="PROSITE" id="PS50975"/>
    </source>
</evidence>
<dbReference type="Gene3D" id="3.40.50.20">
    <property type="match status" value="1"/>
</dbReference>
<dbReference type="GO" id="GO:0005524">
    <property type="term" value="F:ATP binding"/>
    <property type="evidence" value="ECO:0007669"/>
    <property type="project" value="UniProtKB-UniRule"/>
</dbReference>
<evidence type="ECO:0000256" key="3">
    <source>
        <dbReference type="ARBA" id="ARBA00005174"/>
    </source>
</evidence>
<evidence type="ECO:0000256" key="10">
    <source>
        <dbReference type="ARBA" id="ARBA00023211"/>
    </source>
</evidence>
<dbReference type="SUPFAM" id="SSF52440">
    <property type="entry name" value="PreATP-grasp domain"/>
    <property type="match status" value="1"/>
</dbReference>
<accession>A0A833NYX2</accession>
<evidence type="ECO:0000256" key="9">
    <source>
        <dbReference type="ARBA" id="ARBA00022840"/>
    </source>
</evidence>
<dbReference type="GO" id="GO:0009113">
    <property type="term" value="P:purine nucleobase biosynthetic process"/>
    <property type="evidence" value="ECO:0007669"/>
    <property type="project" value="InterPro"/>
</dbReference>
<keyword evidence="5 14" id="KW-0436">Ligase</keyword>
<dbReference type="HAMAP" id="MF_00138">
    <property type="entry name" value="GARS"/>
    <property type="match status" value="1"/>
</dbReference>
<dbReference type="SMART" id="SM01209">
    <property type="entry name" value="GARS_A"/>
    <property type="match status" value="1"/>
</dbReference>
<comment type="catalytic activity">
    <reaction evidence="14">
        <text>5-phospho-beta-D-ribosylamine + glycine + ATP = N(1)-(5-phospho-beta-D-ribosyl)glycinamide + ADP + phosphate + H(+)</text>
        <dbReference type="Rhea" id="RHEA:17453"/>
        <dbReference type="ChEBI" id="CHEBI:15378"/>
        <dbReference type="ChEBI" id="CHEBI:30616"/>
        <dbReference type="ChEBI" id="CHEBI:43474"/>
        <dbReference type="ChEBI" id="CHEBI:57305"/>
        <dbReference type="ChEBI" id="CHEBI:58681"/>
        <dbReference type="ChEBI" id="CHEBI:143788"/>
        <dbReference type="ChEBI" id="CHEBI:456216"/>
        <dbReference type="EC" id="6.3.4.13"/>
    </reaction>
</comment>
<dbReference type="InterPro" id="IPR020562">
    <property type="entry name" value="PRibGlycinamide_synth_N"/>
</dbReference>
<dbReference type="InterPro" id="IPR011054">
    <property type="entry name" value="Rudment_hybrid_motif"/>
</dbReference>
<evidence type="ECO:0000256" key="12">
    <source>
        <dbReference type="ARBA" id="ARBA00042242"/>
    </source>
</evidence>
<keyword evidence="9 15" id="KW-0067">ATP-binding</keyword>
<sequence>MKILVIGSGGREHTLVWKLAQSPKASKIYCAPGNAGIAQIAENINICADNIPALRDFALKNKIDITVVGPEVPLTLGIVDEFEAQGLKIFGPSKKGALIEGSKIFAKNLMKKYNIPTADFATFTDYEKAIQYIKKIGAPVVIKADGLAAGKGVIICKNETEANDAIKRILKDREFGNAGNEIVIEECLVGEEASLLCFTDGKTIISMASAQDHKRINDFDEGPNTGGMGAYSPAPILTADLLKIVEKEILQPTIKGMEAEGHYYKGILYVGLMITKNGPKVLEYNARFGDPETQCIIPRLKTDLLEIILKTIDCKLNNMALEWDNRPAVCVVLSAGGYPGSYKKGEEIEGLDNARELDDVIIFHAGTAEKDGKIITSGGRVLGVVGLGETIRHAIDRSYMAVKLINFKDMHYRKDIGEKALNYK</sequence>
<dbReference type="InterPro" id="IPR000115">
    <property type="entry name" value="PRibGlycinamide_synth"/>
</dbReference>
<evidence type="ECO:0000256" key="15">
    <source>
        <dbReference type="PROSITE-ProRule" id="PRU00409"/>
    </source>
</evidence>
<dbReference type="Gene3D" id="3.90.600.10">
    <property type="entry name" value="Phosphoribosylglycinamide synthetase, C-terminal domain"/>
    <property type="match status" value="1"/>
</dbReference>
<name>A0A833NYX2_UNCSA</name>
<evidence type="ECO:0000313" key="18">
    <source>
        <dbReference type="Proteomes" id="UP000488506"/>
    </source>
</evidence>
<gene>
    <name evidence="14" type="primary">purD</name>
    <name evidence="17" type="ORF">FD145_462</name>
</gene>
<proteinExistence type="inferred from homology"/>
<dbReference type="GO" id="GO:0004637">
    <property type="term" value="F:phosphoribosylamine-glycine ligase activity"/>
    <property type="evidence" value="ECO:0007669"/>
    <property type="project" value="UniProtKB-UniRule"/>
</dbReference>
<dbReference type="GO" id="GO:0046872">
    <property type="term" value="F:metal ion binding"/>
    <property type="evidence" value="ECO:0007669"/>
    <property type="project" value="UniProtKB-KW"/>
</dbReference>
<dbReference type="PROSITE" id="PS50975">
    <property type="entry name" value="ATP_GRASP"/>
    <property type="match status" value="1"/>
</dbReference>
<evidence type="ECO:0000256" key="7">
    <source>
        <dbReference type="ARBA" id="ARBA00022741"/>
    </source>
</evidence>
<dbReference type="SMART" id="SM01210">
    <property type="entry name" value="GARS_C"/>
    <property type="match status" value="1"/>
</dbReference>
<organism evidence="17 18">
    <name type="scientific">Candidatus Saganbacteria bacterium</name>
    <dbReference type="NCBI Taxonomy" id="2575572"/>
    <lineage>
        <taxon>Bacteria</taxon>
        <taxon>Bacillati</taxon>
        <taxon>Saganbacteria</taxon>
    </lineage>
</organism>
<dbReference type="FunFam" id="3.40.50.20:FF:000006">
    <property type="entry name" value="Phosphoribosylamine--glycine ligase, chloroplastic"/>
    <property type="match status" value="1"/>
</dbReference>
<dbReference type="NCBIfam" id="TIGR00877">
    <property type="entry name" value="purD"/>
    <property type="match status" value="1"/>
</dbReference>
<dbReference type="InterPro" id="IPR013815">
    <property type="entry name" value="ATP_grasp_subdomain_1"/>
</dbReference>
<dbReference type="InterPro" id="IPR037123">
    <property type="entry name" value="PRibGlycinamide_synth_C_sf"/>
</dbReference>
<comment type="cofactor">
    <cofactor evidence="2">
        <name>Mg(2+)</name>
        <dbReference type="ChEBI" id="CHEBI:18420"/>
    </cofactor>
</comment>
<comment type="similarity">
    <text evidence="11 14">Belongs to the GARS family.</text>
</comment>
<evidence type="ECO:0000256" key="6">
    <source>
        <dbReference type="ARBA" id="ARBA00022723"/>
    </source>
</evidence>
<evidence type="ECO:0000256" key="1">
    <source>
        <dbReference type="ARBA" id="ARBA00001936"/>
    </source>
</evidence>
<evidence type="ECO:0000256" key="8">
    <source>
        <dbReference type="ARBA" id="ARBA00022755"/>
    </source>
</evidence>
<dbReference type="Pfam" id="PF02844">
    <property type="entry name" value="GARS_N"/>
    <property type="match status" value="1"/>
</dbReference>
<comment type="caution">
    <text evidence="17">The sequence shown here is derived from an EMBL/GenBank/DDBJ whole genome shotgun (WGS) entry which is preliminary data.</text>
</comment>
<dbReference type="SUPFAM" id="SSF51246">
    <property type="entry name" value="Rudiment single hybrid motif"/>
    <property type="match status" value="1"/>
</dbReference>
<protein>
    <recommendedName>
        <fullName evidence="4 14">Phosphoribosylamine--glycine ligase</fullName>
        <ecNumber evidence="4 14">6.3.4.13</ecNumber>
    </recommendedName>
    <alternativeName>
        <fullName evidence="14">GARS</fullName>
    </alternativeName>
    <alternativeName>
        <fullName evidence="12 14">Glycinamide ribonucleotide synthetase</fullName>
    </alternativeName>
    <alternativeName>
        <fullName evidence="13 14">Phosphoribosylglycinamide synthetase</fullName>
    </alternativeName>
</protein>
<dbReference type="PANTHER" id="PTHR43472">
    <property type="entry name" value="PHOSPHORIBOSYLAMINE--GLYCINE LIGASE"/>
    <property type="match status" value="1"/>
</dbReference>
<dbReference type="FunFam" id="3.90.600.10:FF:000001">
    <property type="entry name" value="Trifunctional purine biosynthetic protein adenosine-3"/>
    <property type="match status" value="1"/>
</dbReference>
<dbReference type="Gene3D" id="3.30.1490.20">
    <property type="entry name" value="ATP-grasp fold, A domain"/>
    <property type="match status" value="1"/>
</dbReference>
<dbReference type="Pfam" id="PF02843">
    <property type="entry name" value="GARS_C"/>
    <property type="match status" value="1"/>
</dbReference>
<keyword evidence="7 15" id="KW-0547">Nucleotide-binding</keyword>
<dbReference type="SUPFAM" id="SSF56059">
    <property type="entry name" value="Glutathione synthetase ATP-binding domain-like"/>
    <property type="match status" value="1"/>
</dbReference>
<keyword evidence="10" id="KW-0464">Manganese</keyword>
<comment type="pathway">
    <text evidence="3 14">Purine metabolism; IMP biosynthesis via de novo pathway; N(1)-(5-phospho-D-ribosyl)glycinamide from 5-phospho-alpha-D-ribose 1-diphosphate: step 2/2.</text>
</comment>
<dbReference type="EMBL" id="WPAF01000005">
    <property type="protein sequence ID" value="KAF0134745.1"/>
    <property type="molecule type" value="Genomic_DNA"/>
</dbReference>
<dbReference type="Pfam" id="PF01071">
    <property type="entry name" value="GARS_A"/>
    <property type="match status" value="1"/>
</dbReference>
<evidence type="ECO:0000313" key="17">
    <source>
        <dbReference type="EMBL" id="KAF0134745.1"/>
    </source>
</evidence>
<keyword evidence="8 14" id="KW-0658">Purine biosynthesis</keyword>
<keyword evidence="6" id="KW-0479">Metal-binding</keyword>
<dbReference type="InterPro" id="IPR020560">
    <property type="entry name" value="PRibGlycinamide_synth_C-dom"/>
</dbReference>
<evidence type="ECO:0000256" key="5">
    <source>
        <dbReference type="ARBA" id="ARBA00022598"/>
    </source>
</evidence>
<evidence type="ECO:0000256" key="2">
    <source>
        <dbReference type="ARBA" id="ARBA00001946"/>
    </source>
</evidence>